<comment type="caution">
    <text evidence="2">The sequence shown here is derived from an EMBL/GenBank/DDBJ whole genome shotgun (WGS) entry which is preliminary data.</text>
</comment>
<reference evidence="2 3" key="1">
    <citation type="submission" date="2018-01" db="EMBL/GenBank/DDBJ databases">
        <title>Draft genome sequence of Sphaerisporangium sp. 7K107.</title>
        <authorList>
            <person name="Sahin N."/>
            <person name="Saygin H."/>
            <person name="Ay H."/>
        </authorList>
    </citation>
    <scope>NUCLEOTIDE SEQUENCE [LARGE SCALE GENOMIC DNA]</scope>
    <source>
        <strain evidence="2 3">7K107</strain>
    </source>
</reference>
<sequence length="68" mass="7576">MLVEFRGVPARRTGSPCQKPSGTSTATKHLADLQEQAQQRRSGPGGQRVRQLGQFQPDPAVISRRYVW</sequence>
<dbReference type="AlphaFoldDB" id="A0A2W2HSC4"/>
<evidence type="ECO:0000256" key="1">
    <source>
        <dbReference type="SAM" id="MobiDB-lite"/>
    </source>
</evidence>
<protein>
    <submittedName>
        <fullName evidence="2">Uncharacterized protein</fullName>
    </submittedName>
</protein>
<evidence type="ECO:0000313" key="3">
    <source>
        <dbReference type="Proteomes" id="UP000248544"/>
    </source>
</evidence>
<feature type="region of interest" description="Disordered" evidence="1">
    <location>
        <begin position="1"/>
        <end position="56"/>
    </location>
</feature>
<dbReference type="EMBL" id="POUA01000075">
    <property type="protein sequence ID" value="PZG48837.1"/>
    <property type="molecule type" value="Genomic_DNA"/>
</dbReference>
<gene>
    <name evidence="2" type="ORF">C1I98_12350</name>
</gene>
<evidence type="ECO:0000313" key="2">
    <source>
        <dbReference type="EMBL" id="PZG48837.1"/>
    </source>
</evidence>
<feature type="compositionally biased region" description="Polar residues" evidence="1">
    <location>
        <begin position="15"/>
        <end position="27"/>
    </location>
</feature>
<proteinExistence type="predicted"/>
<name>A0A2W2HSC4_9ACTN</name>
<keyword evidence="3" id="KW-1185">Reference proteome</keyword>
<organism evidence="2 3">
    <name type="scientific">Spongiactinospora gelatinilytica</name>
    <dbReference type="NCBI Taxonomy" id="2666298"/>
    <lineage>
        <taxon>Bacteria</taxon>
        <taxon>Bacillati</taxon>
        <taxon>Actinomycetota</taxon>
        <taxon>Actinomycetes</taxon>
        <taxon>Streptosporangiales</taxon>
        <taxon>Streptosporangiaceae</taxon>
        <taxon>Spongiactinospora</taxon>
    </lineage>
</organism>
<accession>A0A2W2HSC4</accession>
<dbReference type="Proteomes" id="UP000248544">
    <property type="component" value="Unassembled WGS sequence"/>
</dbReference>